<dbReference type="Proteomes" id="UP000315995">
    <property type="component" value="Chromosome"/>
</dbReference>
<dbReference type="RefSeq" id="WP_141196748.1">
    <property type="nucleotide sequence ID" value="NZ_CP041186.1"/>
</dbReference>
<feature type="transmembrane region" description="Helical" evidence="7">
    <location>
        <begin position="592"/>
        <end position="614"/>
    </location>
</feature>
<protein>
    <submittedName>
        <fullName evidence="8">Na+:solute symporter</fullName>
    </submittedName>
</protein>
<feature type="transmembrane region" description="Helical" evidence="7">
    <location>
        <begin position="272"/>
        <end position="290"/>
    </location>
</feature>
<dbReference type="PANTHER" id="PTHR11819:SF77">
    <property type="entry name" value="SODIUM_GLUCOSE COTRANSPORT PROTEIN"/>
    <property type="match status" value="1"/>
</dbReference>
<evidence type="ECO:0000256" key="6">
    <source>
        <dbReference type="RuleBase" id="RU362091"/>
    </source>
</evidence>
<dbReference type="OrthoDB" id="9814523at2"/>
<evidence type="ECO:0000256" key="2">
    <source>
        <dbReference type="ARBA" id="ARBA00006434"/>
    </source>
</evidence>
<keyword evidence="9" id="KW-1185">Reference proteome</keyword>
<feature type="transmembrane region" description="Helical" evidence="7">
    <location>
        <begin position="185"/>
        <end position="207"/>
    </location>
</feature>
<evidence type="ECO:0000256" key="3">
    <source>
        <dbReference type="ARBA" id="ARBA00022692"/>
    </source>
</evidence>
<keyword evidence="5 7" id="KW-0472">Membrane</keyword>
<organism evidence="8 9">
    <name type="scientific">Persicimonas caeni</name>
    <dbReference type="NCBI Taxonomy" id="2292766"/>
    <lineage>
        <taxon>Bacteria</taxon>
        <taxon>Deltaproteobacteria</taxon>
        <taxon>Bradymonadales</taxon>
        <taxon>Bradymonadaceae</taxon>
        <taxon>Persicimonas</taxon>
    </lineage>
</organism>
<dbReference type="PROSITE" id="PS50283">
    <property type="entry name" value="NA_SOLUT_SYMP_3"/>
    <property type="match status" value="1"/>
</dbReference>
<keyword evidence="4 7" id="KW-1133">Transmembrane helix</keyword>
<dbReference type="GO" id="GO:0005412">
    <property type="term" value="F:D-glucose:sodium symporter activity"/>
    <property type="evidence" value="ECO:0007669"/>
    <property type="project" value="TreeGrafter"/>
</dbReference>
<feature type="transmembrane region" description="Helical" evidence="7">
    <location>
        <begin position="449"/>
        <end position="469"/>
    </location>
</feature>
<feature type="transmembrane region" description="Helical" evidence="7">
    <location>
        <begin position="72"/>
        <end position="91"/>
    </location>
</feature>
<feature type="transmembrane region" description="Helical" evidence="7">
    <location>
        <begin position="219"/>
        <end position="237"/>
    </location>
</feature>
<feature type="transmembrane region" description="Helical" evidence="7">
    <location>
        <begin position="501"/>
        <end position="520"/>
    </location>
</feature>
<dbReference type="InterPro" id="IPR038377">
    <property type="entry name" value="Na/Glc_symporter_sf"/>
</dbReference>
<dbReference type="EMBL" id="CP041186">
    <property type="protein sequence ID" value="QDG50252.1"/>
    <property type="molecule type" value="Genomic_DNA"/>
</dbReference>
<sequence length="624" mass="68104">MLDLIIILAFVVYAVGSGLRAREKASENLREYFLAGRSIEGWRAGFSMAATQFAADTPLLVMGLIATGGVFLLWRLWIYGLAFLLMGFVLASSWRRSQVLTDAELTELRYAGRGTLFLRSVKAIYYGTVINCVGMAMVLVAAVRIAEVFLPWHEWLPKAVYTVPYSAVDWVGIPLGESMTGLAPMVMTTNSLLSIVIIVLFVALYSTTGGLRSVIATDVAQFSLAIIGTAIYAWIVVDEVGGIGALGERIVDLYGQAKAIEMLAFAPTGEEMLTGFLIVVSLQWFFQMGSDGTGYLAQRSLSCKTDRDATIAAVVFTWLQIVLRSVLWLIIGVGLLVIYPFTQQQAGADDFAASRELVFVTGIAELLPPGVTGLMLVGLLAALASTIDTHLNWGASYWSRDIYQRLVCQEWLDRQPGDREMVLVARLSSAGILAIAFVIMANLGSIQDAWHITLTFGAGMGSVLVLRWLWERINLFSELAAMLVSMVAAPLLIAYTDAEWIRLGGMAVLSTAAAIGITYVTPSTPIERLAGFYKQVRPMGFWRRAAEAADLPDARPVRRLGRGLFYTAVCAASVFLMLVGLGKLVVRPPGEPVWWAVLYVTGSLALIPAWWRGLAEDAPPFRRP</sequence>
<evidence type="ECO:0000256" key="1">
    <source>
        <dbReference type="ARBA" id="ARBA00004141"/>
    </source>
</evidence>
<feature type="transmembrane region" description="Helical" evidence="7">
    <location>
        <begin position="564"/>
        <end position="586"/>
    </location>
</feature>
<accession>A0A4Y6PPI7</accession>
<dbReference type="CDD" id="cd11477">
    <property type="entry name" value="SLC5sbd_u1"/>
    <property type="match status" value="1"/>
</dbReference>
<evidence type="ECO:0000256" key="7">
    <source>
        <dbReference type="SAM" id="Phobius"/>
    </source>
</evidence>
<dbReference type="InterPro" id="IPR001734">
    <property type="entry name" value="Na/solute_symporter"/>
</dbReference>
<accession>A0A5B8Y535</accession>
<comment type="subcellular location">
    <subcellularLocation>
        <location evidence="1">Membrane</location>
        <topology evidence="1">Multi-pass membrane protein</topology>
    </subcellularLocation>
</comment>
<gene>
    <name evidence="8" type="ORF">FIV42_05760</name>
</gene>
<reference evidence="8 9" key="1">
    <citation type="submission" date="2019-06" db="EMBL/GenBank/DDBJ databases">
        <title>Persicimonas caeni gen. nov., sp. nov., a predatory bacterium isolated from solar saltern.</title>
        <authorList>
            <person name="Wang S."/>
        </authorList>
    </citation>
    <scope>NUCLEOTIDE SEQUENCE [LARGE SCALE GENOMIC DNA]</scope>
    <source>
        <strain evidence="8 9">YN101</strain>
    </source>
</reference>
<feature type="transmembrane region" description="Helical" evidence="7">
    <location>
        <begin position="359"/>
        <end position="383"/>
    </location>
</feature>
<dbReference type="Pfam" id="PF00474">
    <property type="entry name" value="SSF"/>
    <property type="match status" value="2"/>
</dbReference>
<dbReference type="GO" id="GO:0005886">
    <property type="term" value="C:plasma membrane"/>
    <property type="evidence" value="ECO:0007669"/>
    <property type="project" value="TreeGrafter"/>
</dbReference>
<proteinExistence type="inferred from homology"/>
<feature type="transmembrane region" description="Helical" evidence="7">
    <location>
        <begin position="123"/>
        <end position="146"/>
    </location>
</feature>
<name>A0A4Y6PPI7_PERCE</name>
<keyword evidence="3 7" id="KW-0812">Transmembrane</keyword>
<evidence type="ECO:0000313" key="9">
    <source>
        <dbReference type="Proteomes" id="UP000315995"/>
    </source>
</evidence>
<feature type="transmembrane region" description="Helical" evidence="7">
    <location>
        <begin position="476"/>
        <end position="495"/>
    </location>
</feature>
<dbReference type="AlphaFoldDB" id="A0A4Y6PPI7"/>
<evidence type="ECO:0000313" key="8">
    <source>
        <dbReference type="EMBL" id="QDG50252.1"/>
    </source>
</evidence>
<feature type="transmembrane region" description="Helical" evidence="7">
    <location>
        <begin position="311"/>
        <end position="339"/>
    </location>
</feature>
<dbReference type="Gene3D" id="1.20.1730.10">
    <property type="entry name" value="Sodium/glucose cotransporter"/>
    <property type="match status" value="1"/>
</dbReference>
<feature type="transmembrane region" description="Helical" evidence="7">
    <location>
        <begin position="423"/>
        <end position="443"/>
    </location>
</feature>
<evidence type="ECO:0000256" key="5">
    <source>
        <dbReference type="ARBA" id="ARBA00023136"/>
    </source>
</evidence>
<evidence type="ECO:0000256" key="4">
    <source>
        <dbReference type="ARBA" id="ARBA00022989"/>
    </source>
</evidence>
<comment type="similarity">
    <text evidence="2 6">Belongs to the sodium:solute symporter (SSF) (TC 2.A.21) family.</text>
</comment>
<dbReference type="PANTHER" id="PTHR11819">
    <property type="entry name" value="SOLUTE CARRIER FAMILY 5"/>
    <property type="match status" value="1"/>
</dbReference>